<protein>
    <submittedName>
        <fullName evidence="2">Uncharacterized protein</fullName>
    </submittedName>
</protein>
<dbReference type="Proteomes" id="UP001311915">
    <property type="component" value="Unassembled WGS sequence"/>
</dbReference>
<name>A0AAV9LE13_9SOLN</name>
<evidence type="ECO:0000256" key="1">
    <source>
        <dbReference type="SAM" id="MobiDB-lite"/>
    </source>
</evidence>
<keyword evidence="3" id="KW-1185">Reference proteome</keyword>
<proteinExistence type="predicted"/>
<accession>A0AAV9LE13</accession>
<evidence type="ECO:0000313" key="2">
    <source>
        <dbReference type="EMBL" id="KAK4723941.1"/>
    </source>
</evidence>
<dbReference type="AlphaFoldDB" id="A0AAV9LE13"/>
<reference evidence="2 3" key="1">
    <citation type="submission" date="2023-10" db="EMBL/GenBank/DDBJ databases">
        <title>Genome-Wide Identification Analysis in wild type Solanum Pinnatisectum Reveals Some Genes Defensing Phytophthora Infestans.</title>
        <authorList>
            <person name="Sun C."/>
        </authorList>
    </citation>
    <scope>NUCLEOTIDE SEQUENCE [LARGE SCALE GENOMIC DNA]</scope>
    <source>
        <strain evidence="2">LQN</strain>
        <tissue evidence="2">Leaf</tissue>
    </source>
</reference>
<feature type="compositionally biased region" description="Polar residues" evidence="1">
    <location>
        <begin position="1"/>
        <end position="16"/>
    </location>
</feature>
<sequence length="75" mass="7935">MDTTQVAHVPLEQSNAHVPDDPPASTIDASISEVHDGPLVVAIVGYAHRADDNAVDHIHPVSNIVLLQLTQGNPL</sequence>
<dbReference type="EMBL" id="JAWPEI010000006">
    <property type="protein sequence ID" value="KAK4723941.1"/>
    <property type="molecule type" value="Genomic_DNA"/>
</dbReference>
<gene>
    <name evidence="2" type="ORF">R3W88_026720</name>
</gene>
<comment type="caution">
    <text evidence="2">The sequence shown here is derived from an EMBL/GenBank/DDBJ whole genome shotgun (WGS) entry which is preliminary data.</text>
</comment>
<feature type="region of interest" description="Disordered" evidence="1">
    <location>
        <begin position="1"/>
        <end position="31"/>
    </location>
</feature>
<organism evidence="2 3">
    <name type="scientific">Solanum pinnatisectum</name>
    <name type="common">tansyleaf nightshade</name>
    <dbReference type="NCBI Taxonomy" id="50273"/>
    <lineage>
        <taxon>Eukaryota</taxon>
        <taxon>Viridiplantae</taxon>
        <taxon>Streptophyta</taxon>
        <taxon>Embryophyta</taxon>
        <taxon>Tracheophyta</taxon>
        <taxon>Spermatophyta</taxon>
        <taxon>Magnoliopsida</taxon>
        <taxon>eudicotyledons</taxon>
        <taxon>Gunneridae</taxon>
        <taxon>Pentapetalae</taxon>
        <taxon>asterids</taxon>
        <taxon>lamiids</taxon>
        <taxon>Solanales</taxon>
        <taxon>Solanaceae</taxon>
        <taxon>Solanoideae</taxon>
        <taxon>Solaneae</taxon>
        <taxon>Solanum</taxon>
    </lineage>
</organism>
<evidence type="ECO:0000313" key="3">
    <source>
        <dbReference type="Proteomes" id="UP001311915"/>
    </source>
</evidence>